<organism evidence="1">
    <name type="scientific">Magallana gigas</name>
    <name type="common">Pacific oyster</name>
    <name type="synonym">Crassostrea gigas</name>
    <dbReference type="NCBI Taxonomy" id="29159"/>
    <lineage>
        <taxon>Eukaryota</taxon>
        <taxon>Metazoa</taxon>
        <taxon>Spiralia</taxon>
        <taxon>Lophotrochozoa</taxon>
        <taxon>Mollusca</taxon>
        <taxon>Bivalvia</taxon>
        <taxon>Autobranchia</taxon>
        <taxon>Pteriomorphia</taxon>
        <taxon>Ostreida</taxon>
        <taxon>Ostreoidea</taxon>
        <taxon>Ostreidae</taxon>
        <taxon>Magallana</taxon>
    </lineage>
</organism>
<gene>
    <name evidence="1" type="ORF">CGI_10014221</name>
</gene>
<protein>
    <submittedName>
        <fullName evidence="1">Uncharacterized protein</fullName>
    </submittedName>
</protein>
<dbReference type="EMBL" id="JH818254">
    <property type="protein sequence ID" value="EKC36749.1"/>
    <property type="molecule type" value="Genomic_DNA"/>
</dbReference>
<dbReference type="InParanoid" id="K1QZX4"/>
<evidence type="ECO:0000313" key="1">
    <source>
        <dbReference type="EMBL" id="EKC36749.1"/>
    </source>
</evidence>
<dbReference type="HOGENOM" id="CLU_3034410_0_0_1"/>
<sequence>MLFDRGKIISQADGKETLIYADLDCLNVYRRCRIFRTTERHLQLTQDRFAETTLK</sequence>
<dbReference type="AlphaFoldDB" id="K1QZX4"/>
<name>K1QZX4_MAGGI</name>
<reference evidence="1" key="1">
    <citation type="journal article" date="2012" name="Nature">
        <title>The oyster genome reveals stress adaptation and complexity of shell formation.</title>
        <authorList>
            <person name="Zhang G."/>
            <person name="Fang X."/>
            <person name="Guo X."/>
            <person name="Li L."/>
            <person name="Luo R."/>
            <person name="Xu F."/>
            <person name="Yang P."/>
            <person name="Zhang L."/>
            <person name="Wang X."/>
            <person name="Qi H."/>
            <person name="Xiong Z."/>
            <person name="Que H."/>
            <person name="Xie Y."/>
            <person name="Holland P.W."/>
            <person name="Paps J."/>
            <person name="Zhu Y."/>
            <person name="Wu F."/>
            <person name="Chen Y."/>
            <person name="Wang J."/>
            <person name="Peng C."/>
            <person name="Meng J."/>
            <person name="Yang L."/>
            <person name="Liu J."/>
            <person name="Wen B."/>
            <person name="Zhang N."/>
            <person name="Huang Z."/>
            <person name="Zhu Q."/>
            <person name="Feng Y."/>
            <person name="Mount A."/>
            <person name="Hedgecock D."/>
            <person name="Xu Z."/>
            <person name="Liu Y."/>
            <person name="Domazet-Loso T."/>
            <person name="Du Y."/>
            <person name="Sun X."/>
            <person name="Zhang S."/>
            <person name="Liu B."/>
            <person name="Cheng P."/>
            <person name="Jiang X."/>
            <person name="Li J."/>
            <person name="Fan D."/>
            <person name="Wang W."/>
            <person name="Fu W."/>
            <person name="Wang T."/>
            <person name="Wang B."/>
            <person name="Zhang J."/>
            <person name="Peng Z."/>
            <person name="Li Y."/>
            <person name="Li N."/>
            <person name="Wang J."/>
            <person name="Chen M."/>
            <person name="He Y."/>
            <person name="Tan F."/>
            <person name="Song X."/>
            <person name="Zheng Q."/>
            <person name="Huang R."/>
            <person name="Yang H."/>
            <person name="Du X."/>
            <person name="Chen L."/>
            <person name="Yang M."/>
            <person name="Gaffney P.M."/>
            <person name="Wang S."/>
            <person name="Luo L."/>
            <person name="She Z."/>
            <person name="Ming Y."/>
            <person name="Huang W."/>
            <person name="Zhang S."/>
            <person name="Huang B."/>
            <person name="Zhang Y."/>
            <person name="Qu T."/>
            <person name="Ni P."/>
            <person name="Miao G."/>
            <person name="Wang J."/>
            <person name="Wang Q."/>
            <person name="Steinberg C.E."/>
            <person name="Wang H."/>
            <person name="Li N."/>
            <person name="Qian L."/>
            <person name="Zhang G."/>
            <person name="Li Y."/>
            <person name="Yang H."/>
            <person name="Liu X."/>
            <person name="Wang J."/>
            <person name="Yin Y."/>
            <person name="Wang J."/>
        </authorList>
    </citation>
    <scope>NUCLEOTIDE SEQUENCE [LARGE SCALE GENOMIC DNA]</scope>
    <source>
        <strain evidence="1">05x7-T-G4-1.051#20</strain>
    </source>
</reference>
<proteinExistence type="predicted"/>
<accession>K1QZX4</accession>